<feature type="compositionally biased region" description="Low complexity" evidence="1">
    <location>
        <begin position="193"/>
        <end position="238"/>
    </location>
</feature>
<feature type="compositionally biased region" description="Pro residues" evidence="1">
    <location>
        <begin position="45"/>
        <end position="61"/>
    </location>
</feature>
<evidence type="ECO:0000313" key="2">
    <source>
        <dbReference type="EMBL" id="KAF2148215.1"/>
    </source>
</evidence>
<keyword evidence="3" id="KW-1185">Reference proteome</keyword>
<sequence>MATHDQAAMPQQAGPAPKLLRPIALTLSPVLTPSMDAQTLADPFAPTPTTPSPMARPPTPGGGPLSSHPATPVNLTDRYAPPPFPFGDQLSPKQEKESQPVDSPMENTSYKPIEETPTKKSPPRSINLEEAAAAYAAAASAPSLSTSRPTSSHLNANFTPIKTGVPPRKPLTPASGNAQKPLSRSNSTGVKKLLSLSSLRSSFSTSSRSSSLALQRTSTGNDLSSSHVSPASTASSFSNKRRGSSPCLTQALNPETAEKYATYSASVVSIAGSPVAESHPSPTTQRIRKRKSGSWFRRASMLMNLDEESKKQPRASPPPAKKQHAAPRGSPDRQRDNENHRVPVLPEFKGLGLENTEKWGEGIFTGIGRSP</sequence>
<accession>A0A9P4MC14</accession>
<feature type="compositionally biased region" description="Basic and acidic residues" evidence="1">
    <location>
        <begin position="330"/>
        <end position="341"/>
    </location>
</feature>
<gene>
    <name evidence="2" type="ORF">K461DRAFT_282633</name>
</gene>
<evidence type="ECO:0000256" key="1">
    <source>
        <dbReference type="SAM" id="MobiDB-lite"/>
    </source>
</evidence>
<proteinExistence type="predicted"/>
<evidence type="ECO:0000313" key="3">
    <source>
        <dbReference type="Proteomes" id="UP000799439"/>
    </source>
</evidence>
<comment type="caution">
    <text evidence="2">The sequence shown here is derived from an EMBL/GenBank/DDBJ whole genome shotgun (WGS) entry which is preliminary data.</text>
</comment>
<dbReference type="Proteomes" id="UP000799439">
    <property type="component" value="Unassembled WGS sequence"/>
</dbReference>
<feature type="region of interest" description="Disordered" evidence="1">
    <location>
        <begin position="34"/>
        <end position="251"/>
    </location>
</feature>
<dbReference type="AlphaFoldDB" id="A0A9P4MC14"/>
<feature type="compositionally biased region" description="Polar residues" evidence="1">
    <location>
        <begin position="174"/>
        <end position="189"/>
    </location>
</feature>
<name>A0A9P4MC14_9PEZI</name>
<organism evidence="2 3">
    <name type="scientific">Myriangium duriaei CBS 260.36</name>
    <dbReference type="NCBI Taxonomy" id="1168546"/>
    <lineage>
        <taxon>Eukaryota</taxon>
        <taxon>Fungi</taxon>
        <taxon>Dikarya</taxon>
        <taxon>Ascomycota</taxon>
        <taxon>Pezizomycotina</taxon>
        <taxon>Dothideomycetes</taxon>
        <taxon>Dothideomycetidae</taxon>
        <taxon>Myriangiales</taxon>
        <taxon>Myriangiaceae</taxon>
        <taxon>Myriangium</taxon>
    </lineage>
</organism>
<feature type="compositionally biased region" description="Low complexity" evidence="1">
    <location>
        <begin position="1"/>
        <end position="17"/>
    </location>
</feature>
<reference evidence="2" key="1">
    <citation type="journal article" date="2020" name="Stud. Mycol.">
        <title>101 Dothideomycetes genomes: a test case for predicting lifestyles and emergence of pathogens.</title>
        <authorList>
            <person name="Haridas S."/>
            <person name="Albert R."/>
            <person name="Binder M."/>
            <person name="Bloem J."/>
            <person name="Labutti K."/>
            <person name="Salamov A."/>
            <person name="Andreopoulos B."/>
            <person name="Baker S."/>
            <person name="Barry K."/>
            <person name="Bills G."/>
            <person name="Bluhm B."/>
            <person name="Cannon C."/>
            <person name="Castanera R."/>
            <person name="Culley D."/>
            <person name="Daum C."/>
            <person name="Ezra D."/>
            <person name="Gonzalez J."/>
            <person name="Henrissat B."/>
            <person name="Kuo A."/>
            <person name="Liang C."/>
            <person name="Lipzen A."/>
            <person name="Lutzoni F."/>
            <person name="Magnuson J."/>
            <person name="Mondo S."/>
            <person name="Nolan M."/>
            <person name="Ohm R."/>
            <person name="Pangilinan J."/>
            <person name="Park H.-J."/>
            <person name="Ramirez L."/>
            <person name="Alfaro M."/>
            <person name="Sun H."/>
            <person name="Tritt A."/>
            <person name="Yoshinaga Y."/>
            <person name="Zwiers L.-H."/>
            <person name="Turgeon B."/>
            <person name="Goodwin S."/>
            <person name="Spatafora J."/>
            <person name="Crous P."/>
            <person name="Grigoriev I."/>
        </authorList>
    </citation>
    <scope>NUCLEOTIDE SEQUENCE</scope>
    <source>
        <strain evidence="2">CBS 260.36</strain>
    </source>
</reference>
<feature type="compositionally biased region" description="Low complexity" evidence="1">
    <location>
        <begin position="131"/>
        <end position="152"/>
    </location>
</feature>
<dbReference type="OrthoDB" id="5380416at2759"/>
<protein>
    <submittedName>
        <fullName evidence="2">Uncharacterized protein</fullName>
    </submittedName>
</protein>
<feature type="region of interest" description="Disordered" evidence="1">
    <location>
        <begin position="1"/>
        <end position="20"/>
    </location>
</feature>
<dbReference type="EMBL" id="ML996093">
    <property type="protein sequence ID" value="KAF2148215.1"/>
    <property type="molecule type" value="Genomic_DNA"/>
</dbReference>
<feature type="region of interest" description="Disordered" evidence="1">
    <location>
        <begin position="272"/>
        <end position="349"/>
    </location>
</feature>